<keyword evidence="1" id="KW-0378">Hydrolase</keyword>
<dbReference type="AlphaFoldDB" id="A0A975KDM2"/>
<organism evidence="3 4">
    <name type="scientific">Bacteroides eggerthii</name>
    <dbReference type="NCBI Taxonomy" id="28111"/>
    <lineage>
        <taxon>Bacteria</taxon>
        <taxon>Pseudomonadati</taxon>
        <taxon>Bacteroidota</taxon>
        <taxon>Bacteroidia</taxon>
        <taxon>Bacteroidales</taxon>
        <taxon>Bacteroidaceae</taxon>
        <taxon>Bacteroides</taxon>
    </lineage>
</organism>
<dbReference type="PANTHER" id="PTHR37842">
    <property type="match status" value="1"/>
</dbReference>
<reference evidence="3" key="1">
    <citation type="journal article" date="2021" name="PLoS Genet.">
        <title>Mobile Type VI secretion system loci of the gut Bacteroidales display extensive intra-ecosystem transfer, multi-species spread and geographical clustering.</title>
        <authorList>
            <person name="Garcia-Bayona L."/>
            <person name="Coyne M.J."/>
            <person name="Comstock L.E."/>
        </authorList>
    </citation>
    <scope>NUCLEOTIDE SEQUENCE</scope>
    <source>
        <strain evidence="3">CL11T00C20</strain>
    </source>
</reference>
<dbReference type="PANTHER" id="PTHR37842:SF2">
    <property type="entry name" value="GYLCOSYL HYDROLASE 115 C-TERMINAL DOMAIN-CONTAINING PROTEIN"/>
    <property type="match status" value="1"/>
</dbReference>
<name>A0A975KDM2_9BACE</name>
<accession>A0A975KDM2</accession>
<dbReference type="Proteomes" id="UP000679226">
    <property type="component" value="Chromosome"/>
</dbReference>
<evidence type="ECO:0000313" key="3">
    <source>
        <dbReference type="EMBL" id="QUT44307.1"/>
    </source>
</evidence>
<evidence type="ECO:0000256" key="2">
    <source>
        <dbReference type="SAM" id="SignalP"/>
    </source>
</evidence>
<feature type="chain" id="PRO_5037745073" description="Heavy-metal-associated domain-containing protein" evidence="2">
    <location>
        <begin position="23"/>
        <end position="121"/>
    </location>
</feature>
<evidence type="ECO:0000256" key="1">
    <source>
        <dbReference type="ARBA" id="ARBA00022801"/>
    </source>
</evidence>
<dbReference type="InterPro" id="IPR029018">
    <property type="entry name" value="Hex-like_dom2"/>
</dbReference>
<proteinExistence type="predicted"/>
<dbReference type="EMBL" id="CP072227">
    <property type="protein sequence ID" value="QUT44307.1"/>
    <property type="molecule type" value="Genomic_DNA"/>
</dbReference>
<gene>
    <name evidence="3" type="ORF">INE88_01097</name>
</gene>
<keyword evidence="2" id="KW-0732">Signal</keyword>
<evidence type="ECO:0000313" key="4">
    <source>
        <dbReference type="Proteomes" id="UP000679226"/>
    </source>
</evidence>
<protein>
    <recommendedName>
        <fullName evidence="5">Heavy-metal-associated domain-containing protein</fullName>
    </recommendedName>
</protein>
<dbReference type="GO" id="GO:0005975">
    <property type="term" value="P:carbohydrate metabolic process"/>
    <property type="evidence" value="ECO:0007669"/>
    <property type="project" value="UniProtKB-ARBA"/>
</dbReference>
<dbReference type="RefSeq" id="WP_249932256.1">
    <property type="nucleotide sequence ID" value="NZ_CP072227.1"/>
</dbReference>
<dbReference type="KEGG" id="beg:INE88_01097"/>
<sequence length="121" mass="13310">MKKKMFCLGILFLFACDLSLNAQQTMSVIPPIVHDYATATKDFPVVDVHRECATIRYDSHDYKGVIRAINDLHKDIERVTGAKTNVSADAVSGKYEIIIGTLGKSKVIDALAASGKIKLRN</sequence>
<feature type="signal peptide" evidence="2">
    <location>
        <begin position="1"/>
        <end position="22"/>
    </location>
</feature>
<evidence type="ECO:0008006" key="5">
    <source>
        <dbReference type="Google" id="ProtNLM"/>
    </source>
</evidence>
<dbReference type="GO" id="GO:0016787">
    <property type="term" value="F:hydrolase activity"/>
    <property type="evidence" value="ECO:0007669"/>
    <property type="project" value="UniProtKB-KW"/>
</dbReference>
<dbReference type="Gene3D" id="3.30.379.10">
    <property type="entry name" value="Chitobiase/beta-hexosaminidase domain 2-like"/>
    <property type="match status" value="1"/>
</dbReference>
<dbReference type="PROSITE" id="PS51257">
    <property type="entry name" value="PROKAR_LIPOPROTEIN"/>
    <property type="match status" value="1"/>
</dbReference>